<dbReference type="Gene3D" id="3.80.10.10">
    <property type="entry name" value="Ribonuclease Inhibitor"/>
    <property type="match status" value="1"/>
</dbReference>
<feature type="domain" description="At1g61320/AtMIF1 LRR" evidence="1">
    <location>
        <begin position="194"/>
        <end position="347"/>
    </location>
</feature>
<dbReference type="PANTHER" id="PTHR34145">
    <property type="entry name" value="OS02G0105600 PROTEIN"/>
    <property type="match status" value="1"/>
</dbReference>
<dbReference type="SUPFAM" id="SSF52047">
    <property type="entry name" value="RNI-like"/>
    <property type="match status" value="1"/>
</dbReference>
<accession>A0AAD8L2F4</accession>
<protein>
    <recommendedName>
        <fullName evidence="1">At1g61320/AtMIF1 LRR domain-containing protein</fullName>
    </recommendedName>
</protein>
<dbReference type="Pfam" id="PF23622">
    <property type="entry name" value="LRR_At1g61320_AtMIF1"/>
    <property type="match status" value="2"/>
</dbReference>
<evidence type="ECO:0000313" key="2">
    <source>
        <dbReference type="EMBL" id="KAK1434180.1"/>
    </source>
</evidence>
<dbReference type="Proteomes" id="UP001229421">
    <property type="component" value="Unassembled WGS sequence"/>
</dbReference>
<dbReference type="EMBL" id="JAUHHV010000002">
    <property type="protein sequence ID" value="KAK1434180.1"/>
    <property type="molecule type" value="Genomic_DNA"/>
</dbReference>
<evidence type="ECO:0000313" key="3">
    <source>
        <dbReference type="Proteomes" id="UP001229421"/>
    </source>
</evidence>
<reference evidence="2" key="1">
    <citation type="journal article" date="2023" name="bioRxiv">
        <title>Improved chromosome-level genome assembly for marigold (Tagetes erecta).</title>
        <authorList>
            <person name="Jiang F."/>
            <person name="Yuan L."/>
            <person name="Wang S."/>
            <person name="Wang H."/>
            <person name="Xu D."/>
            <person name="Wang A."/>
            <person name="Fan W."/>
        </authorList>
    </citation>
    <scope>NUCLEOTIDE SEQUENCE</scope>
    <source>
        <strain evidence="2">WSJ</strain>
        <tissue evidence="2">Leaf</tissue>
    </source>
</reference>
<proteinExistence type="predicted"/>
<dbReference type="InterPro" id="IPR036047">
    <property type="entry name" value="F-box-like_dom_sf"/>
</dbReference>
<dbReference type="SUPFAM" id="SSF81383">
    <property type="entry name" value="F-box domain"/>
    <property type="match status" value="1"/>
</dbReference>
<name>A0AAD8L2F4_TARER</name>
<comment type="caution">
    <text evidence="2">The sequence shown here is derived from an EMBL/GenBank/DDBJ whole genome shotgun (WGS) entry which is preliminary data.</text>
</comment>
<feature type="domain" description="At1g61320/AtMIF1 LRR" evidence="1">
    <location>
        <begin position="359"/>
        <end position="477"/>
    </location>
</feature>
<dbReference type="PANTHER" id="PTHR34145:SF28">
    <property type="entry name" value="F-BOX DOMAIN-CONTAINING PROTEIN"/>
    <property type="match status" value="1"/>
</dbReference>
<evidence type="ECO:0000259" key="1">
    <source>
        <dbReference type="Pfam" id="PF23622"/>
    </source>
</evidence>
<dbReference type="AlphaFoldDB" id="A0AAD8L2F4"/>
<dbReference type="InterPro" id="IPR032675">
    <property type="entry name" value="LRR_dom_sf"/>
</dbReference>
<organism evidence="2 3">
    <name type="scientific">Tagetes erecta</name>
    <name type="common">African marigold</name>
    <dbReference type="NCBI Taxonomy" id="13708"/>
    <lineage>
        <taxon>Eukaryota</taxon>
        <taxon>Viridiplantae</taxon>
        <taxon>Streptophyta</taxon>
        <taxon>Embryophyta</taxon>
        <taxon>Tracheophyta</taxon>
        <taxon>Spermatophyta</taxon>
        <taxon>Magnoliopsida</taxon>
        <taxon>eudicotyledons</taxon>
        <taxon>Gunneridae</taxon>
        <taxon>Pentapetalae</taxon>
        <taxon>asterids</taxon>
        <taxon>campanulids</taxon>
        <taxon>Asterales</taxon>
        <taxon>Asteraceae</taxon>
        <taxon>Asteroideae</taxon>
        <taxon>Heliantheae alliance</taxon>
        <taxon>Tageteae</taxon>
        <taxon>Tagetes</taxon>
    </lineage>
</organism>
<dbReference type="InterPro" id="IPR055357">
    <property type="entry name" value="LRR_At1g61320_AtMIF1"/>
</dbReference>
<gene>
    <name evidence="2" type="ORF">QVD17_11099</name>
</gene>
<sequence>MFSKTKRLMNDNRSKRKRSVKKLLMINRKKLKAERAAGLGSSGECSRELVKQNVDGVVRDCQTLISGSCKKRVSVNRKSKRKISSVLRKTIRSRKKRKMEKIDKIEEIVEPMDRISELPEPILHHILSLLRCPKDVTRTTVWSKKWRSTWASFFSFDFDQKKFKTSGGKHPDKFITFVENSLATKLEAMHSIQKFKILLLKASIKLIHPMKDWINAAINKNVKELEVHVEENSLKRQYLLPNIVLTSTNLTSLRLYGCRFDNNATINLCNLKELSIKNAYVNGDLINNFIQGCPLVEDLRLIHCKGIGPLHISSLHKLHTIQLHECHGLKSINIELTSLVSFMYWMKDQWICGLNFVGCENLKALSIKDPHLADEMFQDLIMKFPNLEKLVLRECNSLEQIMILSKTLRELSVIRCKDLKVPLIDAPNLSAFEFSGERMPFSHMNVSALNEAKLHLKTKKNRIEVFRELKHFLQKFEKNGDWKLIASSNKNITIHEELPKIRHLSSNEIKLELIKSPTKLKDFVDNLLRMSRPNTLSLVSSSCSELLKFLNEKIMSREKYPKCCTYYLKKCWLHYIKDVSMVVLFEGAELGDAYHNLQQTTFNFNWQ</sequence>
<dbReference type="InterPro" id="IPR053772">
    <property type="entry name" value="At1g61320/At1g61330-like"/>
</dbReference>
<keyword evidence="3" id="KW-1185">Reference proteome</keyword>